<evidence type="ECO:0000259" key="5">
    <source>
        <dbReference type="SMART" id="SM00642"/>
    </source>
</evidence>
<gene>
    <name evidence="6" type="ORF">SAMN05216410_3421</name>
</gene>
<dbReference type="InterPro" id="IPR006047">
    <property type="entry name" value="GH13_cat_dom"/>
</dbReference>
<dbReference type="Gene3D" id="2.60.40.10">
    <property type="entry name" value="Immunoglobulins"/>
    <property type="match status" value="1"/>
</dbReference>
<reference evidence="6 7" key="1">
    <citation type="submission" date="2016-09" db="EMBL/GenBank/DDBJ databases">
        <authorList>
            <person name="Capua I."/>
            <person name="De Benedictis P."/>
            <person name="Joannis T."/>
            <person name="Lombin L.H."/>
            <person name="Cattoli G."/>
        </authorList>
    </citation>
    <scope>NUCLEOTIDE SEQUENCE [LARGE SCALE GENOMIC DNA]</scope>
    <source>
        <strain evidence="6 7">ISLP-3</strain>
    </source>
</reference>
<dbReference type="InterPro" id="IPR044505">
    <property type="entry name" value="GlgX_Isoamylase_N_E_set"/>
</dbReference>
<dbReference type="CDD" id="cd11326">
    <property type="entry name" value="AmyAc_Glg_debranch"/>
    <property type="match status" value="1"/>
</dbReference>
<dbReference type="InterPro" id="IPR013780">
    <property type="entry name" value="Glyco_hydro_b"/>
</dbReference>
<evidence type="ECO:0000313" key="6">
    <source>
        <dbReference type="EMBL" id="SDD52145.1"/>
    </source>
</evidence>
<keyword evidence="7" id="KW-1185">Reference proteome</keyword>
<feature type="domain" description="Glycosyl hydrolase family 13 catalytic" evidence="5">
    <location>
        <begin position="206"/>
        <end position="627"/>
    </location>
</feature>
<organism evidence="6 7">
    <name type="scientific">Sanguibacter gelidistatuariae</name>
    <dbReference type="NCBI Taxonomy" id="1814289"/>
    <lineage>
        <taxon>Bacteria</taxon>
        <taxon>Bacillati</taxon>
        <taxon>Actinomycetota</taxon>
        <taxon>Actinomycetes</taxon>
        <taxon>Micrococcales</taxon>
        <taxon>Sanguibacteraceae</taxon>
        <taxon>Sanguibacter</taxon>
    </lineage>
</organism>
<protein>
    <submittedName>
        <fullName evidence="6">Glycogen operon protein</fullName>
    </submittedName>
</protein>
<dbReference type="STRING" id="1814289.SAMN05216410_3421"/>
<evidence type="ECO:0000313" key="7">
    <source>
        <dbReference type="Proteomes" id="UP000199039"/>
    </source>
</evidence>
<keyword evidence="2" id="KW-0378">Hydrolase</keyword>
<dbReference type="AlphaFoldDB" id="A0A1G6VGU7"/>
<dbReference type="Pfam" id="PF02922">
    <property type="entry name" value="CBM_48"/>
    <property type="match status" value="1"/>
</dbReference>
<dbReference type="InterPro" id="IPR004193">
    <property type="entry name" value="Glyco_hydro_13_N"/>
</dbReference>
<evidence type="ECO:0000256" key="1">
    <source>
        <dbReference type="ARBA" id="ARBA00008061"/>
    </source>
</evidence>
<dbReference type="InterPro" id="IPR017853">
    <property type="entry name" value="GH"/>
</dbReference>
<evidence type="ECO:0000256" key="4">
    <source>
        <dbReference type="SAM" id="MobiDB-lite"/>
    </source>
</evidence>
<dbReference type="EMBL" id="FMYH01000008">
    <property type="protein sequence ID" value="SDD52145.1"/>
    <property type="molecule type" value="Genomic_DNA"/>
</dbReference>
<dbReference type="GO" id="GO:0004135">
    <property type="term" value="F:amylo-alpha-1,6-glucosidase activity"/>
    <property type="evidence" value="ECO:0007669"/>
    <property type="project" value="InterPro"/>
</dbReference>
<dbReference type="PANTHER" id="PTHR43002">
    <property type="entry name" value="GLYCOGEN DEBRANCHING ENZYME"/>
    <property type="match status" value="1"/>
</dbReference>
<sequence>MRVTSGPGVHGFGDGGVRIADMKDTTAASVHGPVPPFGVHLHGGGVRVSVLASHATGVDLCLIDPVSDSAQPGGAVGTIPRFTERRIPLVEQSYGVWHGYVPGVHEGQRYGFRAHGPWDPRAGLRHNPAKLLVDPYARGLVGELDYGPVSYGHVATLDPVTNAITGDPDGAPDDRDSLGHVPLSVVVGPRHHHPPVRRPNVAWRDTVIYEAHVRGLTQKLEAVPEHLRGTYAGLAHPATIAHLVDLGVTTIELLPIHAFVSEPHLIAKGLSNYWGYNTLGFFAPHAPYATAAAQAAGPGAVLDEVKGMVHLLHEAGLEVVLDVVYNHTCEGGEPGQQVSWRGLDNSAYYLHDGGAPARLVDVTGCGNSLDFRRPRVVQLALDSLRYWAQEVGVDGFRFDLAVTLGRDGAGFTSNHPFLVALQTDPVINQLKLIAEPWDVGMGGWQTGHFPPPMAEWNDRFRNAIRSFWLSDPAAAAHGRAGHGVRELATRLAGSADLFGHGDPPLIRGPIASVNYVTAHDGFTLADLAAYEHKHNQANGENGQDGSNDNRSWNHGVEGPVPADSPAMVIAQLRRRSIRNLMGMLLLSAGTPMITAGDEIGRTQHGNNNAYCQDNDLSWISWNLSPWRKDLLATTRFLLALRRDHLALRVDEFFLGHPQPHDEPTQPDLAWYDGCGQPVSHAQWHDSGMRIVQMLRRERAERTTDDIDDSHVLVVLNGTLDPVDVVLAGRGNSTRSWTLAWDSSWESPAEREAGPDGRGTSLAAGVTVQLEPLTIHVYLAYLDDAL</sequence>
<dbReference type="InterPro" id="IPR011837">
    <property type="entry name" value="Glycogen_debranch_GlgX"/>
</dbReference>
<dbReference type="Gene3D" id="2.60.40.1180">
    <property type="entry name" value="Golgi alpha-mannosidase II"/>
    <property type="match status" value="1"/>
</dbReference>
<dbReference type="SUPFAM" id="SSF81296">
    <property type="entry name" value="E set domains"/>
    <property type="match status" value="1"/>
</dbReference>
<keyword evidence="3" id="KW-0326">Glycosidase</keyword>
<dbReference type="Proteomes" id="UP000199039">
    <property type="component" value="Unassembled WGS sequence"/>
</dbReference>
<proteinExistence type="inferred from homology"/>
<evidence type="ECO:0000256" key="2">
    <source>
        <dbReference type="ARBA" id="ARBA00022801"/>
    </source>
</evidence>
<dbReference type="SUPFAM" id="SSF51011">
    <property type="entry name" value="Glycosyl hydrolase domain"/>
    <property type="match status" value="1"/>
</dbReference>
<dbReference type="Gene3D" id="3.20.20.80">
    <property type="entry name" value="Glycosidases"/>
    <property type="match status" value="1"/>
</dbReference>
<comment type="similarity">
    <text evidence="1">Belongs to the glycosyl hydrolase 13 family.</text>
</comment>
<dbReference type="InterPro" id="IPR014756">
    <property type="entry name" value="Ig_E-set"/>
</dbReference>
<dbReference type="GO" id="GO:0005980">
    <property type="term" value="P:glycogen catabolic process"/>
    <property type="evidence" value="ECO:0007669"/>
    <property type="project" value="InterPro"/>
</dbReference>
<feature type="region of interest" description="Disordered" evidence="4">
    <location>
        <begin position="536"/>
        <end position="559"/>
    </location>
</feature>
<dbReference type="SMART" id="SM00642">
    <property type="entry name" value="Aamy"/>
    <property type="match status" value="1"/>
</dbReference>
<name>A0A1G6VGU7_9MICO</name>
<accession>A0A1G6VGU7</accession>
<dbReference type="InterPro" id="IPR013783">
    <property type="entry name" value="Ig-like_fold"/>
</dbReference>
<dbReference type="NCBIfam" id="TIGR02100">
    <property type="entry name" value="glgX_debranch"/>
    <property type="match status" value="1"/>
</dbReference>
<dbReference type="SUPFAM" id="SSF51445">
    <property type="entry name" value="(Trans)glycosidases"/>
    <property type="match status" value="1"/>
</dbReference>
<feature type="compositionally biased region" description="Polar residues" evidence="4">
    <location>
        <begin position="536"/>
        <end position="552"/>
    </location>
</feature>
<evidence type="ECO:0000256" key="3">
    <source>
        <dbReference type="ARBA" id="ARBA00023295"/>
    </source>
</evidence>
<dbReference type="CDD" id="cd02856">
    <property type="entry name" value="E_set_GDE_Isoamylase_N"/>
    <property type="match status" value="1"/>
</dbReference>